<gene>
    <name evidence="9" type="ORF">PHAECO_LOCUS12211</name>
</gene>
<dbReference type="GO" id="GO:0034715">
    <property type="term" value="C:pICln-Sm protein complex"/>
    <property type="evidence" value="ECO:0007669"/>
    <property type="project" value="InterPro"/>
</dbReference>
<dbReference type="GO" id="GO:0000387">
    <property type="term" value="P:spliceosomal snRNP assembly"/>
    <property type="evidence" value="ECO:0007669"/>
    <property type="project" value="InterPro"/>
</dbReference>
<comment type="similarity">
    <text evidence="3">Belongs to the pICln (TC 1.A.47) family.</text>
</comment>
<dbReference type="GO" id="GO:0045292">
    <property type="term" value="P:mRNA cis splicing, via spliceosome"/>
    <property type="evidence" value="ECO:0007669"/>
    <property type="project" value="TreeGrafter"/>
</dbReference>
<dbReference type="Pfam" id="PF03517">
    <property type="entry name" value="Voldacs"/>
    <property type="match status" value="1"/>
</dbReference>
<dbReference type="Gene3D" id="2.30.29.30">
    <property type="entry name" value="Pleckstrin-homology domain (PH domain)/Phosphotyrosine-binding domain (PTB)"/>
    <property type="match status" value="1"/>
</dbReference>
<dbReference type="AlphaFoldDB" id="A0A9P0DST4"/>
<feature type="compositionally biased region" description="Basic and acidic residues" evidence="8">
    <location>
        <begin position="170"/>
        <end position="191"/>
    </location>
</feature>
<feature type="region of interest" description="Disordered" evidence="8">
    <location>
        <begin position="139"/>
        <end position="212"/>
    </location>
</feature>
<keyword evidence="6" id="KW-0539">Nucleus</keyword>
<evidence type="ECO:0000256" key="6">
    <source>
        <dbReference type="ARBA" id="ARBA00023242"/>
    </source>
</evidence>
<comment type="function">
    <text evidence="7">Involved in both the assembly of spliceosomal snRNPs and the methylation of Sm proteins. Chaperone that regulates the assembly of spliceosomal U1, U2, U4 and U5 small nuclear ribonucleoproteins (snRNPs), the building blocks of the spliceosome, and thereby plays an important role in the splicing of cellular pre-mRNAs. Most spliceosomal snRNPs contain a common set of Sm proteins SNRPB, SNRPD1, SNRPD2, SNRPD3, SNRPE, SNRPF and SNRPG that assemble in a heptameric protein ring on the Sm site of the small nuclear RNA to form the core snRNP (Sm core). In the cytosol, the Sm proteins SNRPD1, SNRPD2, SNRPE, SNRPF and SNRPG are trapped in an inactive 6S pICln-Sm complex by the chaperone CLNS1A that controls the assembly of the core snRNP. Dissociation by the SMN complex of CLNS1A from the trapped Sm proteins and their transfer to an SMN-Sm complex triggers the assembly of core snRNPs and their transport to the nucleus.</text>
</comment>
<evidence type="ECO:0000256" key="3">
    <source>
        <dbReference type="ARBA" id="ARBA00007054"/>
    </source>
</evidence>
<dbReference type="GO" id="GO:0005886">
    <property type="term" value="C:plasma membrane"/>
    <property type="evidence" value="ECO:0007669"/>
    <property type="project" value="InterPro"/>
</dbReference>
<comment type="subcellular location">
    <subcellularLocation>
        <location evidence="2">Cytoplasm</location>
    </subcellularLocation>
    <subcellularLocation>
        <location evidence="1">Nucleus</location>
    </subcellularLocation>
</comment>
<feature type="region of interest" description="Disordered" evidence="8">
    <location>
        <begin position="84"/>
        <end position="108"/>
    </location>
</feature>
<organism evidence="9 10">
    <name type="scientific">Phaedon cochleariae</name>
    <name type="common">Mustard beetle</name>
    <dbReference type="NCBI Taxonomy" id="80249"/>
    <lineage>
        <taxon>Eukaryota</taxon>
        <taxon>Metazoa</taxon>
        <taxon>Ecdysozoa</taxon>
        <taxon>Arthropoda</taxon>
        <taxon>Hexapoda</taxon>
        <taxon>Insecta</taxon>
        <taxon>Pterygota</taxon>
        <taxon>Neoptera</taxon>
        <taxon>Endopterygota</taxon>
        <taxon>Coleoptera</taxon>
        <taxon>Polyphaga</taxon>
        <taxon>Cucujiformia</taxon>
        <taxon>Chrysomeloidea</taxon>
        <taxon>Chrysomelidae</taxon>
        <taxon>Chrysomelinae</taxon>
        <taxon>Chrysomelini</taxon>
        <taxon>Phaedon</taxon>
    </lineage>
</organism>
<evidence type="ECO:0000256" key="4">
    <source>
        <dbReference type="ARBA" id="ARBA00015653"/>
    </source>
</evidence>
<dbReference type="GO" id="GO:0006821">
    <property type="term" value="P:chloride transport"/>
    <property type="evidence" value="ECO:0007669"/>
    <property type="project" value="InterPro"/>
</dbReference>
<dbReference type="Proteomes" id="UP001153737">
    <property type="component" value="Chromosome 8"/>
</dbReference>
<dbReference type="InterPro" id="IPR003521">
    <property type="entry name" value="ICln"/>
</dbReference>
<dbReference type="OrthoDB" id="19714at2759"/>
<evidence type="ECO:0000256" key="5">
    <source>
        <dbReference type="ARBA" id="ARBA00022490"/>
    </source>
</evidence>
<dbReference type="GO" id="GO:0034709">
    <property type="term" value="C:methylosome"/>
    <property type="evidence" value="ECO:0007669"/>
    <property type="project" value="InterPro"/>
</dbReference>
<evidence type="ECO:0000256" key="1">
    <source>
        <dbReference type="ARBA" id="ARBA00004123"/>
    </source>
</evidence>
<accession>A0A9P0DST4</accession>
<proteinExistence type="inferred from homology"/>
<dbReference type="EMBL" id="OU896714">
    <property type="protein sequence ID" value="CAH1179038.1"/>
    <property type="molecule type" value="Genomic_DNA"/>
</dbReference>
<evidence type="ECO:0000256" key="7">
    <source>
        <dbReference type="ARBA" id="ARBA00045890"/>
    </source>
</evidence>
<keyword evidence="10" id="KW-1185">Reference proteome</keyword>
<dbReference type="InterPro" id="IPR011993">
    <property type="entry name" value="PH-like_dom_sf"/>
</dbReference>
<dbReference type="PANTHER" id="PTHR21399:SF0">
    <property type="entry name" value="METHYLOSOME SUBUNIT PICLN"/>
    <property type="match status" value="1"/>
</dbReference>
<evidence type="ECO:0000313" key="9">
    <source>
        <dbReference type="EMBL" id="CAH1179038.1"/>
    </source>
</evidence>
<reference evidence="9" key="1">
    <citation type="submission" date="2022-01" db="EMBL/GenBank/DDBJ databases">
        <authorList>
            <person name="King R."/>
        </authorList>
    </citation>
    <scope>NUCLEOTIDE SEQUENCE</scope>
</reference>
<evidence type="ECO:0000313" key="10">
    <source>
        <dbReference type="Proteomes" id="UP001153737"/>
    </source>
</evidence>
<evidence type="ECO:0000256" key="2">
    <source>
        <dbReference type="ARBA" id="ARBA00004496"/>
    </source>
</evidence>
<sequence>MVIINSFKYPESTIRCLKEDVRLILDKKDLGKGTLYVSESTLCWHQRERDNYGLTINYPNISLHAISKDLAVFTGECVYVMVDGQISMPGDPPPENEEDSDNSDMESASDISEILLVPNTTEAISEIYEAIRICQELNPDPLDVDEDSVEEDDNLYEDAEDDMNEEYDNASERGGGDADIDDITRRIRDNLPDVQVNYRNGHNEEDEFQDAD</sequence>
<protein>
    <recommendedName>
        <fullName evidence="4">Methylosome subunit pICln</fullName>
    </recommendedName>
</protein>
<dbReference type="PANTHER" id="PTHR21399">
    <property type="entry name" value="CHLORIDE CONDUCTANCE REGULATORY PROTEIN ICLN"/>
    <property type="match status" value="1"/>
</dbReference>
<feature type="compositionally biased region" description="Acidic residues" evidence="8">
    <location>
        <begin position="94"/>
        <end position="104"/>
    </location>
</feature>
<keyword evidence="5" id="KW-0963">Cytoplasm</keyword>
<feature type="compositionally biased region" description="Acidic residues" evidence="8">
    <location>
        <begin position="142"/>
        <end position="169"/>
    </location>
</feature>
<dbReference type="PRINTS" id="PR01348">
    <property type="entry name" value="ICLNCHANNEL"/>
</dbReference>
<evidence type="ECO:0000256" key="8">
    <source>
        <dbReference type="SAM" id="MobiDB-lite"/>
    </source>
</evidence>
<name>A0A9P0DST4_PHACE</name>
<dbReference type="GO" id="GO:0005829">
    <property type="term" value="C:cytosol"/>
    <property type="evidence" value="ECO:0007669"/>
    <property type="project" value="InterPro"/>
</dbReference>
<dbReference type="GO" id="GO:0006884">
    <property type="term" value="P:cell volume homeostasis"/>
    <property type="evidence" value="ECO:0007669"/>
    <property type="project" value="InterPro"/>
</dbReference>
<dbReference type="GO" id="GO:0005681">
    <property type="term" value="C:spliceosomal complex"/>
    <property type="evidence" value="ECO:0007669"/>
    <property type="project" value="TreeGrafter"/>
</dbReference>
<dbReference type="InterPro" id="IPR039924">
    <property type="entry name" value="ICln/Lot5/Saf5"/>
</dbReference>
<reference evidence="9" key="2">
    <citation type="submission" date="2022-10" db="EMBL/GenBank/DDBJ databases">
        <authorList>
            <consortium name="ENA_rothamsted_submissions"/>
            <consortium name="culmorum"/>
            <person name="King R."/>
        </authorList>
    </citation>
    <scope>NUCLEOTIDE SEQUENCE</scope>
</reference>